<dbReference type="InParanoid" id="E2AXK7"/>
<proteinExistence type="predicted"/>
<accession>E2AXK7</accession>
<keyword evidence="2" id="KW-1185">Reference proteome</keyword>
<dbReference type="Proteomes" id="UP000000311">
    <property type="component" value="Unassembled WGS sequence"/>
</dbReference>
<dbReference type="AlphaFoldDB" id="E2AXK7"/>
<sequence length="87" mass="9988">MTRCSLLRVSRRRRDSGRLVRSWIIVPIEEYFRRESPVVGDLNPGTPWAIYTTDSCSTLVTCGVSFSEIPAVEVYEETHRREADKAI</sequence>
<protein>
    <submittedName>
        <fullName evidence="1">Uncharacterized protein</fullName>
    </submittedName>
</protein>
<evidence type="ECO:0000313" key="1">
    <source>
        <dbReference type="EMBL" id="EFN61845.1"/>
    </source>
</evidence>
<dbReference type="EMBL" id="GL443590">
    <property type="protein sequence ID" value="EFN61845.1"/>
    <property type="molecule type" value="Genomic_DNA"/>
</dbReference>
<name>E2AXK7_CAMFO</name>
<gene>
    <name evidence="1" type="ORF">EAG_10752</name>
</gene>
<organism evidence="2">
    <name type="scientific">Camponotus floridanus</name>
    <name type="common">Florida carpenter ant</name>
    <dbReference type="NCBI Taxonomy" id="104421"/>
    <lineage>
        <taxon>Eukaryota</taxon>
        <taxon>Metazoa</taxon>
        <taxon>Ecdysozoa</taxon>
        <taxon>Arthropoda</taxon>
        <taxon>Hexapoda</taxon>
        <taxon>Insecta</taxon>
        <taxon>Pterygota</taxon>
        <taxon>Neoptera</taxon>
        <taxon>Endopterygota</taxon>
        <taxon>Hymenoptera</taxon>
        <taxon>Apocrita</taxon>
        <taxon>Aculeata</taxon>
        <taxon>Formicoidea</taxon>
        <taxon>Formicidae</taxon>
        <taxon>Formicinae</taxon>
        <taxon>Camponotus</taxon>
    </lineage>
</organism>
<evidence type="ECO:0000313" key="2">
    <source>
        <dbReference type="Proteomes" id="UP000000311"/>
    </source>
</evidence>
<reference evidence="1 2" key="1">
    <citation type="journal article" date="2010" name="Science">
        <title>Genomic comparison of the ants Camponotus floridanus and Harpegnathos saltator.</title>
        <authorList>
            <person name="Bonasio R."/>
            <person name="Zhang G."/>
            <person name="Ye C."/>
            <person name="Mutti N.S."/>
            <person name="Fang X."/>
            <person name="Qin N."/>
            <person name="Donahue G."/>
            <person name="Yang P."/>
            <person name="Li Q."/>
            <person name="Li C."/>
            <person name="Zhang P."/>
            <person name="Huang Z."/>
            <person name="Berger S.L."/>
            <person name="Reinberg D."/>
            <person name="Wang J."/>
            <person name="Liebig J."/>
        </authorList>
    </citation>
    <scope>NUCLEOTIDE SEQUENCE [LARGE SCALE GENOMIC DNA]</scope>
    <source>
        <strain evidence="2">C129</strain>
    </source>
</reference>